<keyword evidence="1" id="KW-0614">Plasmid</keyword>
<protein>
    <submittedName>
        <fullName evidence="1">Uncharacterized protein</fullName>
    </submittedName>
</protein>
<organism evidence="1 2">
    <name type="scientific">Thermus brockianus</name>
    <dbReference type="NCBI Taxonomy" id="56956"/>
    <lineage>
        <taxon>Bacteria</taxon>
        <taxon>Thermotogati</taxon>
        <taxon>Deinococcota</taxon>
        <taxon>Deinococci</taxon>
        <taxon>Thermales</taxon>
        <taxon>Thermaceae</taxon>
        <taxon>Thermus</taxon>
    </lineage>
</organism>
<evidence type="ECO:0000313" key="2">
    <source>
        <dbReference type="Proteomes" id="UP000182993"/>
    </source>
</evidence>
<proteinExistence type="predicted"/>
<geneLocation type="plasmid" evidence="2">
    <name>ptb1</name>
</geneLocation>
<gene>
    <name evidence="1" type="ORF">A0O31_02400</name>
</gene>
<sequence length="172" mass="18417">MCAYRLRPDRSVELRALPEGDYFFSGWVGDCSGYAPCSLDMAQNRRVEARFAARVGDFTLGPVPDPVVVPAGAVVEVAVPLQRVEGFNAPPEALLVVLTGPLVGDAVDQVACRYRPDRSGPDRLVLEFRGPEPKQVWTYLAAPARLSVKVGALEKTLDFILATTPCAAGCGG</sequence>
<dbReference type="AlphaFoldDB" id="A0A1J0LVH2"/>
<reference evidence="2" key="1">
    <citation type="submission" date="2016-06" db="EMBL/GenBank/DDBJ databases">
        <title>Whole genome sequencing of Thermus brockianus strain GE-1.</title>
        <authorList>
            <person name="Schaefers C."/>
            <person name="Blank S."/>
            <person name="Wiebusch S."/>
            <person name="Elleuche S."/>
            <person name="Antranikian G."/>
        </authorList>
    </citation>
    <scope>NUCLEOTIDE SEQUENCE [LARGE SCALE GENOMIC DNA]</scope>
    <source>
        <strain evidence="2">GE-1</strain>
        <plasmid evidence="2">ptb1</plasmid>
    </source>
</reference>
<accession>A0A1J0LVH2</accession>
<name>A0A1J0LVH2_THEBO</name>
<dbReference type="EMBL" id="CP016313">
    <property type="protein sequence ID" value="APD10425.1"/>
    <property type="molecule type" value="Genomic_DNA"/>
</dbReference>
<dbReference type="Proteomes" id="UP000182993">
    <property type="component" value="Plasmid pTB1"/>
</dbReference>
<dbReference type="KEGG" id="tbc:A0O31_02400"/>
<evidence type="ECO:0000313" key="1">
    <source>
        <dbReference type="EMBL" id="APD10425.1"/>
    </source>
</evidence>